<accession>A0A918JUC2</accession>
<sequence>MNKIIVLLLLTVGLISCKTSEKGRVRETNKLETAKRYYKALNTSDDSEMLTLLGDSIVIRENADNYEERFSRKGYTIWLEWDSVFEPKYKILEIEEENEVVKAKISKIDQRIFFLTEEPIVWYEIIRFDNNKIVKVEKIEYEVFNVAKFLKNRDRLVNWIDKNHSELSGFLYPQTKSVGMKYLKAIELYNNKK</sequence>
<comment type="caution">
    <text evidence="1">The sequence shown here is derived from an EMBL/GenBank/DDBJ whole genome shotgun (WGS) entry which is preliminary data.</text>
</comment>
<gene>
    <name evidence="1" type="ORF">GCM10007384_09860</name>
</gene>
<organism evidence="1 2">
    <name type="scientific">Aquimarina muelleri</name>
    <dbReference type="NCBI Taxonomy" id="279356"/>
    <lineage>
        <taxon>Bacteria</taxon>
        <taxon>Pseudomonadati</taxon>
        <taxon>Bacteroidota</taxon>
        <taxon>Flavobacteriia</taxon>
        <taxon>Flavobacteriales</taxon>
        <taxon>Flavobacteriaceae</taxon>
        <taxon>Aquimarina</taxon>
    </lineage>
</organism>
<evidence type="ECO:0000313" key="2">
    <source>
        <dbReference type="Proteomes" id="UP000601108"/>
    </source>
</evidence>
<dbReference type="PROSITE" id="PS51257">
    <property type="entry name" value="PROKAR_LIPOPROTEIN"/>
    <property type="match status" value="1"/>
</dbReference>
<proteinExistence type="predicted"/>
<dbReference type="Proteomes" id="UP000601108">
    <property type="component" value="Unassembled WGS sequence"/>
</dbReference>
<keyword evidence="2" id="KW-1185">Reference proteome</keyword>
<dbReference type="EMBL" id="BMWS01000005">
    <property type="protein sequence ID" value="GGX10163.1"/>
    <property type="molecule type" value="Genomic_DNA"/>
</dbReference>
<evidence type="ECO:0008006" key="3">
    <source>
        <dbReference type="Google" id="ProtNLM"/>
    </source>
</evidence>
<dbReference type="AlphaFoldDB" id="A0A918JUC2"/>
<reference evidence="1 2" key="1">
    <citation type="journal article" date="2014" name="Int. J. Syst. Evol. Microbiol.">
        <title>Complete genome sequence of Corynebacterium casei LMG S-19264T (=DSM 44701T), isolated from a smear-ripened cheese.</title>
        <authorList>
            <consortium name="US DOE Joint Genome Institute (JGI-PGF)"/>
            <person name="Walter F."/>
            <person name="Albersmeier A."/>
            <person name="Kalinowski J."/>
            <person name="Ruckert C."/>
        </authorList>
    </citation>
    <scope>NUCLEOTIDE SEQUENCE [LARGE SCALE GENOMIC DNA]</scope>
    <source>
        <strain evidence="1 2">KCTC 12285</strain>
    </source>
</reference>
<protein>
    <recommendedName>
        <fullName evidence="3">Lipoprotein</fullName>
    </recommendedName>
</protein>
<name>A0A918JUC2_9FLAO</name>
<evidence type="ECO:0000313" key="1">
    <source>
        <dbReference type="EMBL" id="GGX10163.1"/>
    </source>
</evidence>